<dbReference type="InterPro" id="IPR052913">
    <property type="entry name" value="Glycopeptide_resist_protein"/>
</dbReference>
<sequence>MKHNLRVTLPVLTGAAVLSLSAAPLLPVNAAPAAQTISAGAVSQITDYSAVFDADYYYQTYPDLQASIGNDPAALLSHFIKTGMAEGRNGNAQFNLKAYMCQNPDLMAVYGTDLPSYYRHYITNGKAENRKAVFDAGKGLAEGVLGSYTTTFDTTEARATNVILSASRINGLVIPAGGRFSYSTSVGTRTTANGYVEAPSFASGRVVTSVGGGICQVSSTLYAAMVVADIPAASHYLHSLPVDYVPRGLDAAIVEGYKDLSFVNPYSYPIMLQTSSDNGVLTVSILKAG</sequence>
<keyword evidence="1" id="KW-0732">Signal</keyword>
<dbReference type="Proteomes" id="UP001652432">
    <property type="component" value="Unassembled WGS sequence"/>
</dbReference>
<organism evidence="2 3">
    <name type="scientific">Suilimivivens aceti</name>
    <dbReference type="NCBI Taxonomy" id="2981774"/>
    <lineage>
        <taxon>Bacteria</taxon>
        <taxon>Bacillati</taxon>
        <taxon>Bacillota</taxon>
        <taxon>Clostridia</taxon>
        <taxon>Lachnospirales</taxon>
        <taxon>Lachnospiraceae</taxon>
        <taxon>Suilimivivens</taxon>
    </lineage>
</organism>
<dbReference type="PANTHER" id="PTHR35788">
    <property type="entry name" value="EXPORTED PROTEIN-RELATED"/>
    <property type="match status" value="1"/>
</dbReference>
<dbReference type="EMBL" id="JAOQKJ010000001">
    <property type="protein sequence ID" value="MCU6743204.1"/>
    <property type="molecule type" value="Genomic_DNA"/>
</dbReference>
<keyword evidence="3" id="KW-1185">Reference proteome</keyword>
<protein>
    <submittedName>
        <fullName evidence="2">VanW family protein</fullName>
    </submittedName>
</protein>
<dbReference type="RefSeq" id="WP_262572682.1">
    <property type="nucleotide sequence ID" value="NZ_JAOQKJ010000001.1"/>
</dbReference>
<accession>A0ABT2SYX1</accession>
<name>A0ABT2SYX1_9FIRM</name>
<dbReference type="Pfam" id="PF04294">
    <property type="entry name" value="VanW"/>
    <property type="match status" value="1"/>
</dbReference>
<evidence type="ECO:0000313" key="3">
    <source>
        <dbReference type="Proteomes" id="UP001652432"/>
    </source>
</evidence>
<evidence type="ECO:0000313" key="2">
    <source>
        <dbReference type="EMBL" id="MCU6743204.1"/>
    </source>
</evidence>
<dbReference type="PANTHER" id="PTHR35788:SF1">
    <property type="entry name" value="EXPORTED PROTEIN"/>
    <property type="match status" value="1"/>
</dbReference>
<reference evidence="2 3" key="1">
    <citation type="journal article" date="2021" name="ISME Commun">
        <title>Automated analysis of genomic sequences facilitates high-throughput and comprehensive description of bacteria.</title>
        <authorList>
            <person name="Hitch T.C.A."/>
        </authorList>
    </citation>
    <scope>NUCLEOTIDE SEQUENCE [LARGE SCALE GENOMIC DNA]</scope>
    <source>
        <strain evidence="2 3">Sanger_18</strain>
    </source>
</reference>
<evidence type="ECO:0000256" key="1">
    <source>
        <dbReference type="SAM" id="SignalP"/>
    </source>
</evidence>
<feature type="signal peptide" evidence="1">
    <location>
        <begin position="1"/>
        <end position="30"/>
    </location>
</feature>
<feature type="chain" id="PRO_5046940078" evidence="1">
    <location>
        <begin position="31"/>
        <end position="289"/>
    </location>
</feature>
<gene>
    <name evidence="2" type="ORF">OCV77_01560</name>
</gene>
<dbReference type="InterPro" id="IPR007391">
    <property type="entry name" value="Vancomycin_resist_VanW"/>
</dbReference>
<proteinExistence type="predicted"/>
<comment type="caution">
    <text evidence="2">The sequence shown here is derived from an EMBL/GenBank/DDBJ whole genome shotgun (WGS) entry which is preliminary data.</text>
</comment>